<keyword evidence="3" id="KW-1185">Reference proteome</keyword>
<gene>
    <name evidence="2" type="ORF">QYE76_051450</name>
</gene>
<reference evidence="2" key="1">
    <citation type="submission" date="2023-07" db="EMBL/GenBank/DDBJ databases">
        <title>A chromosome-level genome assembly of Lolium multiflorum.</title>
        <authorList>
            <person name="Chen Y."/>
            <person name="Copetti D."/>
            <person name="Kolliker R."/>
            <person name="Studer B."/>
        </authorList>
    </citation>
    <scope>NUCLEOTIDE SEQUENCE</scope>
    <source>
        <strain evidence="2">02402/16</strain>
        <tissue evidence="2">Leaf</tissue>
    </source>
</reference>
<evidence type="ECO:0000313" key="2">
    <source>
        <dbReference type="EMBL" id="KAK1663291.1"/>
    </source>
</evidence>
<dbReference type="EMBL" id="JAUUTY010000003">
    <property type="protein sequence ID" value="KAK1663291.1"/>
    <property type="molecule type" value="Genomic_DNA"/>
</dbReference>
<feature type="region of interest" description="Disordered" evidence="1">
    <location>
        <begin position="21"/>
        <end position="49"/>
    </location>
</feature>
<dbReference type="Proteomes" id="UP001231189">
    <property type="component" value="Unassembled WGS sequence"/>
</dbReference>
<sequence>MDIIDDRDGCGLLGGQLASATRNDGTAASGLPAPSAAQAARRIKGSRMTIPPPLQLRLRVGESGSGFTGANDGTDLEIGVDLNGEPDDEELAAMRCHE</sequence>
<evidence type="ECO:0000313" key="3">
    <source>
        <dbReference type="Proteomes" id="UP001231189"/>
    </source>
</evidence>
<dbReference type="AlphaFoldDB" id="A0AAD8STG3"/>
<proteinExistence type="predicted"/>
<protein>
    <submittedName>
        <fullName evidence="2">Uncharacterized protein</fullName>
    </submittedName>
</protein>
<evidence type="ECO:0000256" key="1">
    <source>
        <dbReference type="SAM" id="MobiDB-lite"/>
    </source>
</evidence>
<accession>A0AAD8STG3</accession>
<organism evidence="2 3">
    <name type="scientific">Lolium multiflorum</name>
    <name type="common">Italian ryegrass</name>
    <name type="synonym">Lolium perenne subsp. multiflorum</name>
    <dbReference type="NCBI Taxonomy" id="4521"/>
    <lineage>
        <taxon>Eukaryota</taxon>
        <taxon>Viridiplantae</taxon>
        <taxon>Streptophyta</taxon>
        <taxon>Embryophyta</taxon>
        <taxon>Tracheophyta</taxon>
        <taxon>Spermatophyta</taxon>
        <taxon>Magnoliopsida</taxon>
        <taxon>Liliopsida</taxon>
        <taxon>Poales</taxon>
        <taxon>Poaceae</taxon>
        <taxon>BOP clade</taxon>
        <taxon>Pooideae</taxon>
        <taxon>Poodae</taxon>
        <taxon>Poeae</taxon>
        <taxon>Poeae Chloroplast Group 2 (Poeae type)</taxon>
        <taxon>Loliodinae</taxon>
        <taxon>Loliinae</taxon>
        <taxon>Lolium</taxon>
    </lineage>
</organism>
<comment type="caution">
    <text evidence="2">The sequence shown here is derived from an EMBL/GenBank/DDBJ whole genome shotgun (WGS) entry which is preliminary data.</text>
</comment>
<name>A0AAD8STG3_LOLMU</name>